<organism evidence="1 2">
    <name type="scientific">Dickeya aquatica</name>
    <dbReference type="NCBI Taxonomy" id="1401087"/>
    <lineage>
        <taxon>Bacteria</taxon>
        <taxon>Pseudomonadati</taxon>
        <taxon>Pseudomonadota</taxon>
        <taxon>Gammaproteobacteria</taxon>
        <taxon>Enterobacterales</taxon>
        <taxon>Pectobacteriaceae</taxon>
        <taxon>Dickeya</taxon>
    </lineage>
</organism>
<dbReference type="AlphaFoldDB" id="A0A375ABX5"/>
<name>A0A375ABX5_9GAMM</name>
<dbReference type="Proteomes" id="UP000294820">
    <property type="component" value="Chromosome 1"/>
</dbReference>
<reference evidence="1 2" key="1">
    <citation type="submission" date="2016-09" db="EMBL/GenBank/DDBJ databases">
        <authorList>
            <person name="Reverchon S."/>
            <person name="Nasser W."/>
            <person name="Leonard S."/>
            <person name="Brochier C."/>
            <person name="Duprey A."/>
        </authorList>
    </citation>
    <scope>NUCLEOTIDE SEQUENCE [LARGE SCALE GENOMIC DNA]</scope>
    <source>
        <strain evidence="1 2">174/2</strain>
    </source>
</reference>
<evidence type="ECO:0000313" key="2">
    <source>
        <dbReference type="Proteomes" id="UP000294820"/>
    </source>
</evidence>
<gene>
    <name evidence="1" type="ORF">DAQ1742_02742</name>
</gene>
<keyword evidence="2" id="KW-1185">Reference proteome</keyword>
<accession>A0A375ABX5</accession>
<dbReference type="KEGG" id="daq:DAQ1742_02742"/>
<proteinExistence type="predicted"/>
<dbReference type="EMBL" id="LT615367">
    <property type="protein sequence ID" value="SLM63602.1"/>
    <property type="molecule type" value="Genomic_DNA"/>
</dbReference>
<sequence length="38" mass="4431">MLVKTKSNPLYPHFYQQTGMASSGFEWMKMNLKKGITH</sequence>
<protein>
    <submittedName>
        <fullName evidence="1">Uncharacterized protein</fullName>
    </submittedName>
</protein>
<evidence type="ECO:0000313" key="1">
    <source>
        <dbReference type="EMBL" id="SLM63602.1"/>
    </source>
</evidence>